<dbReference type="RefSeq" id="WP_312872762.1">
    <property type="nucleotide sequence ID" value="NZ_JAAATY010000011.1"/>
</dbReference>
<dbReference type="EMBL" id="JAAATY010000011">
    <property type="protein sequence ID" value="NRN66713.1"/>
    <property type="molecule type" value="Genomic_DNA"/>
</dbReference>
<keyword evidence="6" id="KW-1185">Reference proteome</keyword>
<dbReference type="InterPro" id="IPR029058">
    <property type="entry name" value="AB_hydrolase_fold"/>
</dbReference>
<accession>A0ABX2F5T6</accession>
<protein>
    <recommendedName>
        <fullName evidence="3">Carboxylic ester hydrolase</fullName>
        <ecNumber evidence="3">3.1.1.-</ecNumber>
    </recommendedName>
</protein>
<evidence type="ECO:0000313" key="6">
    <source>
        <dbReference type="Proteomes" id="UP000763557"/>
    </source>
</evidence>
<comment type="similarity">
    <text evidence="1 3">Belongs to the type-B carboxylesterase/lipase family.</text>
</comment>
<organism evidence="5 6">
    <name type="scientific">Kibdelosporangium persicum</name>
    <dbReference type="NCBI Taxonomy" id="2698649"/>
    <lineage>
        <taxon>Bacteria</taxon>
        <taxon>Bacillati</taxon>
        <taxon>Actinomycetota</taxon>
        <taxon>Actinomycetes</taxon>
        <taxon>Pseudonocardiales</taxon>
        <taxon>Pseudonocardiaceae</taxon>
        <taxon>Kibdelosporangium</taxon>
    </lineage>
</organism>
<reference evidence="5 6" key="1">
    <citation type="submission" date="2020-01" db="EMBL/GenBank/DDBJ databases">
        <title>Kibdelosporangium persica a novel Actinomycetes from a hot desert in Iran.</title>
        <authorList>
            <person name="Safaei N."/>
            <person name="Zaburannyi N."/>
            <person name="Mueller R."/>
            <person name="Wink J."/>
        </authorList>
    </citation>
    <scope>NUCLEOTIDE SEQUENCE [LARGE SCALE GENOMIC DNA]</scope>
    <source>
        <strain evidence="5 6">4NS15</strain>
    </source>
</reference>
<dbReference type="GO" id="GO:0016787">
    <property type="term" value="F:hydrolase activity"/>
    <property type="evidence" value="ECO:0007669"/>
    <property type="project" value="UniProtKB-KW"/>
</dbReference>
<evidence type="ECO:0000256" key="2">
    <source>
        <dbReference type="ARBA" id="ARBA00022801"/>
    </source>
</evidence>
<evidence type="ECO:0000256" key="3">
    <source>
        <dbReference type="RuleBase" id="RU361235"/>
    </source>
</evidence>
<feature type="signal peptide" evidence="3">
    <location>
        <begin position="1"/>
        <end position="22"/>
    </location>
</feature>
<keyword evidence="2 3" id="KW-0378">Hydrolase</keyword>
<dbReference type="Proteomes" id="UP000763557">
    <property type="component" value="Unassembled WGS sequence"/>
</dbReference>
<comment type="caution">
    <text evidence="5">The sequence shown here is derived from an EMBL/GenBank/DDBJ whole genome shotgun (WGS) entry which is preliminary data.</text>
</comment>
<dbReference type="InterPro" id="IPR019826">
    <property type="entry name" value="Carboxylesterase_B_AS"/>
</dbReference>
<feature type="chain" id="PRO_5045012302" description="Carboxylic ester hydrolase" evidence="3">
    <location>
        <begin position="23"/>
        <end position="419"/>
    </location>
</feature>
<dbReference type="SUPFAM" id="SSF53474">
    <property type="entry name" value="alpha/beta-Hydrolases"/>
    <property type="match status" value="1"/>
</dbReference>
<feature type="domain" description="Carboxylesterase type B" evidence="4">
    <location>
        <begin position="29"/>
        <end position="412"/>
    </location>
</feature>
<evidence type="ECO:0000256" key="1">
    <source>
        <dbReference type="ARBA" id="ARBA00005964"/>
    </source>
</evidence>
<gene>
    <name evidence="5" type="ORF">GC106_39410</name>
</gene>
<name>A0ABX2F5T6_9PSEU</name>
<keyword evidence="3" id="KW-0732">Signal</keyword>
<dbReference type="InterPro" id="IPR050309">
    <property type="entry name" value="Type-B_Carboxylest/Lipase"/>
</dbReference>
<dbReference type="Gene3D" id="3.40.50.1820">
    <property type="entry name" value="alpha/beta hydrolase"/>
    <property type="match status" value="1"/>
</dbReference>
<dbReference type="PANTHER" id="PTHR11559">
    <property type="entry name" value="CARBOXYLESTERASE"/>
    <property type="match status" value="1"/>
</dbReference>
<dbReference type="InterPro" id="IPR002018">
    <property type="entry name" value="CarbesteraseB"/>
</dbReference>
<dbReference type="PROSITE" id="PS00122">
    <property type="entry name" value="CARBOXYLESTERASE_B_1"/>
    <property type="match status" value="1"/>
</dbReference>
<sequence length="419" mass="44865">MRWGKKLAVSAAALTAMMAVPAASEAHQGQVRIESGWLRGIATGDYRMFQGIPYAEPPVGDLRWRSPRPPAAWTGVRDVTTPGARCAQTRSHQGNPGSENEDCLFLDVTVPRGGAARKPVFVWLHGGGFTEEAGSDYDARRMAVSGDVIVVTPNYRLGIFGLLAYPGLAGSGGFALEDQQAALRWVQRNIGRFGGDPRAVTLAGESAGGKSICGHLASPAAAGLFQRVILMSAPCTGTVPAGAMFPGLEAFPQWTHAGERAGDGAKVATDLGCPDIACLRRLTTKDLLAKHHEFISPTYGNAVLPRNPDAAITAGRIHKVPTLSGITKDEMTYLAMLFYDLADRPISGDQYKALLHKAFGETHAPRVEQRYPVSRYASPSQAWSAVTTDVVFACPTARRNKDMGAWSYEFAEPSPRCPS</sequence>
<proteinExistence type="inferred from homology"/>
<dbReference type="Pfam" id="PF00135">
    <property type="entry name" value="COesterase"/>
    <property type="match status" value="1"/>
</dbReference>
<evidence type="ECO:0000259" key="4">
    <source>
        <dbReference type="Pfam" id="PF00135"/>
    </source>
</evidence>
<dbReference type="EC" id="3.1.1.-" evidence="3"/>
<evidence type="ECO:0000313" key="5">
    <source>
        <dbReference type="EMBL" id="NRN66713.1"/>
    </source>
</evidence>